<accession>A0A1R4I9F9</accession>
<organism evidence="2 3">
    <name type="scientific">Luteococcus japonicus LSP_Lj1</name>
    <dbReference type="NCBI Taxonomy" id="1255658"/>
    <lineage>
        <taxon>Bacteria</taxon>
        <taxon>Bacillati</taxon>
        <taxon>Actinomycetota</taxon>
        <taxon>Actinomycetes</taxon>
        <taxon>Propionibacteriales</taxon>
        <taxon>Propionibacteriaceae</taxon>
        <taxon>Luteococcus</taxon>
    </lineage>
</organism>
<evidence type="ECO:0000256" key="1">
    <source>
        <dbReference type="SAM" id="MobiDB-lite"/>
    </source>
</evidence>
<evidence type="ECO:0000313" key="2">
    <source>
        <dbReference type="EMBL" id="SJN16521.1"/>
    </source>
</evidence>
<gene>
    <name evidence="2" type="ORF">FM114_00685</name>
</gene>
<dbReference type="AlphaFoldDB" id="A0A1R4I9F9"/>
<feature type="compositionally biased region" description="Polar residues" evidence="1">
    <location>
        <begin position="1"/>
        <end position="10"/>
    </location>
</feature>
<protein>
    <submittedName>
        <fullName evidence="2">Uncharacterized protein</fullName>
    </submittedName>
</protein>
<feature type="region of interest" description="Disordered" evidence="1">
    <location>
        <begin position="1"/>
        <end position="42"/>
    </location>
</feature>
<dbReference type="Proteomes" id="UP000188342">
    <property type="component" value="Unassembled WGS sequence"/>
</dbReference>
<evidence type="ECO:0000313" key="3">
    <source>
        <dbReference type="Proteomes" id="UP000188342"/>
    </source>
</evidence>
<reference evidence="2 3" key="1">
    <citation type="submission" date="2017-02" db="EMBL/GenBank/DDBJ databases">
        <authorList>
            <person name="Peterson S.W."/>
        </authorList>
    </citation>
    <scope>NUCLEOTIDE SEQUENCE [LARGE SCALE GENOMIC DNA]</scope>
    <source>
        <strain evidence="2 3">LSP_Lj1</strain>
    </source>
</reference>
<dbReference type="STRING" id="1255658.FM114_00685"/>
<proteinExistence type="predicted"/>
<name>A0A1R4I9F9_9ACTN</name>
<sequence length="55" mass="6257">MRHGFSSTAWTPDRERKLLPPPYETPGPAAATAAHQTNHRMGCRPKWWKSELLDA</sequence>
<keyword evidence="3" id="KW-1185">Reference proteome</keyword>
<dbReference type="EMBL" id="FUKQ01000001">
    <property type="protein sequence ID" value="SJN16521.1"/>
    <property type="molecule type" value="Genomic_DNA"/>
</dbReference>